<feature type="domain" description="Amine oxidase" evidence="2">
    <location>
        <begin position="82"/>
        <end position="307"/>
    </location>
</feature>
<evidence type="ECO:0000313" key="4">
    <source>
        <dbReference type="Proteomes" id="UP000186019"/>
    </source>
</evidence>
<dbReference type="RefSeq" id="WP_076533858.1">
    <property type="nucleotide sequence ID" value="NZ_FOAC01000003.1"/>
</dbReference>
<keyword evidence="4" id="KW-1185">Reference proteome</keyword>
<sequence length="311" mass="32479">MSRVAIIGAGMAGIACARRLAEAGHAPVLVDKGRGIGGRVATRRAAGLHFDHGAQYVSAKSAEFEALMDGLIDSGAAADWQDGAERRHIVGAPGMSAIPKALAADLDVRQGVQVSQVAQVDGGWRLTWDGGGMEAAHVVLTVPAPQVAGLIGADHDLVRQIGHVRLAPCLTLMAAITGPAPFASRRDPDGALASIIADSSKPGRPEAEATAWTAQASPEFSTQCLEETPERMVELMVPLLLDALGAAPDRVSHAAAHRWRYARVTQALEAPFAKTPDGTLYLGGDWCIGARVEAAWQSGSAIAEDLLERLT</sequence>
<evidence type="ECO:0000313" key="3">
    <source>
        <dbReference type="EMBL" id="SIS17130.1"/>
    </source>
</evidence>
<dbReference type="Gene3D" id="3.90.660.10">
    <property type="match status" value="1"/>
</dbReference>
<proteinExistence type="predicted"/>
<dbReference type="Pfam" id="PF01593">
    <property type="entry name" value="Amino_oxidase"/>
    <property type="match status" value="1"/>
</dbReference>
<dbReference type="AlphaFoldDB" id="A0A1N7GX61"/>
<dbReference type="InterPro" id="IPR036188">
    <property type="entry name" value="FAD/NAD-bd_sf"/>
</dbReference>
<feature type="region of interest" description="Disordered" evidence="1">
    <location>
        <begin position="195"/>
        <end position="215"/>
    </location>
</feature>
<accession>A0A1N7GX61</accession>
<dbReference type="OrthoDB" id="5792777at2"/>
<dbReference type="Pfam" id="PF13450">
    <property type="entry name" value="NAD_binding_8"/>
    <property type="match status" value="1"/>
</dbReference>
<dbReference type="PANTHER" id="PTHR16128:SF5">
    <property type="entry name" value="FAD_NAD(P)-BINDING OXIDOREDUCTASE FAMILY PROTEIN"/>
    <property type="match status" value="1"/>
</dbReference>
<gene>
    <name evidence="3" type="ORF">SAMN05421666_2178</name>
</gene>
<dbReference type="EMBL" id="FTNV01000002">
    <property type="protein sequence ID" value="SIS17130.1"/>
    <property type="molecule type" value="Genomic_DNA"/>
</dbReference>
<dbReference type="Proteomes" id="UP000186019">
    <property type="component" value="Unassembled WGS sequence"/>
</dbReference>
<dbReference type="Gene3D" id="3.50.50.60">
    <property type="entry name" value="FAD/NAD(P)-binding domain"/>
    <property type="match status" value="1"/>
</dbReference>
<dbReference type="PROSITE" id="PS51257">
    <property type="entry name" value="PROKAR_LIPOPROTEIN"/>
    <property type="match status" value="1"/>
</dbReference>
<dbReference type="PANTHER" id="PTHR16128">
    <property type="entry name" value="FAD/NAD(P)-BINDING OXIDOREDUCTASE FAMILY PROTEIN"/>
    <property type="match status" value="1"/>
</dbReference>
<protein>
    <recommendedName>
        <fullName evidence="2">Amine oxidase domain-containing protein</fullName>
    </recommendedName>
</protein>
<dbReference type="STRING" id="573024.SAMN05216208_3141"/>
<dbReference type="SUPFAM" id="SSF51905">
    <property type="entry name" value="FAD/NAD(P)-binding domain"/>
    <property type="match status" value="1"/>
</dbReference>
<evidence type="ECO:0000259" key="2">
    <source>
        <dbReference type="Pfam" id="PF01593"/>
    </source>
</evidence>
<organism evidence="3 4">
    <name type="scientific">Roseovarius nanhaiticus</name>
    <dbReference type="NCBI Taxonomy" id="573024"/>
    <lineage>
        <taxon>Bacteria</taxon>
        <taxon>Pseudomonadati</taxon>
        <taxon>Pseudomonadota</taxon>
        <taxon>Alphaproteobacteria</taxon>
        <taxon>Rhodobacterales</taxon>
        <taxon>Roseobacteraceae</taxon>
        <taxon>Roseovarius</taxon>
    </lineage>
</organism>
<dbReference type="InterPro" id="IPR002937">
    <property type="entry name" value="Amino_oxidase"/>
</dbReference>
<name>A0A1N7GX61_9RHOB</name>
<reference evidence="4" key="1">
    <citation type="submission" date="2017-01" db="EMBL/GenBank/DDBJ databases">
        <authorList>
            <person name="Varghese N."/>
            <person name="Submissions S."/>
        </authorList>
    </citation>
    <scope>NUCLEOTIDE SEQUENCE [LARGE SCALE GENOMIC DNA]</scope>
    <source>
        <strain evidence="4">DSM 29590</strain>
    </source>
</reference>
<dbReference type="GO" id="GO:0016491">
    <property type="term" value="F:oxidoreductase activity"/>
    <property type="evidence" value="ECO:0007669"/>
    <property type="project" value="InterPro"/>
</dbReference>
<evidence type="ECO:0000256" key="1">
    <source>
        <dbReference type="SAM" id="MobiDB-lite"/>
    </source>
</evidence>